<dbReference type="AlphaFoldDB" id="A0A345CQC4"/>
<keyword evidence="2" id="KW-0966">Cell projection</keyword>
<dbReference type="RefSeq" id="WP_233478537.1">
    <property type="nucleotide sequence ID" value="NZ_CP013970.1"/>
</dbReference>
<feature type="signal peptide" evidence="1">
    <location>
        <begin position="1"/>
        <end position="18"/>
    </location>
</feature>
<dbReference type="Pfam" id="PF06366">
    <property type="entry name" value="FlhE"/>
    <property type="match status" value="1"/>
</dbReference>
<keyword evidence="2" id="KW-0969">Cilium</keyword>
<evidence type="ECO:0000313" key="2">
    <source>
        <dbReference type="EMBL" id="AXF75641.1"/>
    </source>
</evidence>
<keyword evidence="2" id="KW-0282">Flagellum</keyword>
<name>A0A345CQC4_9GAMM</name>
<dbReference type="Proteomes" id="UP000264980">
    <property type="component" value="Chromosome"/>
</dbReference>
<keyword evidence="1" id="KW-0732">Signal</keyword>
<dbReference type="InterPro" id="IPR009420">
    <property type="entry name" value="FlhE"/>
</dbReference>
<organism evidence="2 3">
    <name type="scientific">Erwinia tracheiphila</name>
    <dbReference type="NCBI Taxonomy" id="65700"/>
    <lineage>
        <taxon>Bacteria</taxon>
        <taxon>Pseudomonadati</taxon>
        <taxon>Pseudomonadota</taxon>
        <taxon>Gammaproteobacteria</taxon>
        <taxon>Enterobacterales</taxon>
        <taxon>Erwiniaceae</taxon>
        <taxon>Erwinia</taxon>
    </lineage>
</organism>
<feature type="chain" id="PRO_5016666121" evidence="1">
    <location>
        <begin position="19"/>
        <end position="130"/>
    </location>
</feature>
<protein>
    <submittedName>
        <fullName evidence="2">Flagellar protein FlhE</fullName>
    </submittedName>
</protein>
<gene>
    <name evidence="2" type="ORF">AV903_05295</name>
</gene>
<evidence type="ECO:0000313" key="3">
    <source>
        <dbReference type="Proteomes" id="UP000264980"/>
    </source>
</evidence>
<evidence type="ECO:0000256" key="1">
    <source>
        <dbReference type="SAM" id="SignalP"/>
    </source>
</evidence>
<sequence length="130" mass="13839">MKRLFFLLAALLPAAAAAGGGWQASSSGPGLQIRGQQMFSPALSAPEKSSGVITQISWRYRLNAPPPSGLIVHLCTQTRCVVLEGASGSTRGLTDVNAAENLHFVYSVQGKGKLPQTLRVLSNEVMVNYR</sequence>
<proteinExistence type="predicted"/>
<dbReference type="EMBL" id="CP013970">
    <property type="protein sequence ID" value="AXF75641.1"/>
    <property type="molecule type" value="Genomic_DNA"/>
</dbReference>
<reference evidence="2 3" key="1">
    <citation type="submission" date="2016-01" db="EMBL/GenBank/DDBJ databases">
        <authorList>
            <person name="Oliw E.H."/>
        </authorList>
    </citation>
    <scope>NUCLEOTIDE SEQUENCE [LARGE SCALE GENOMIC DNA]</scope>
    <source>
        <strain evidence="2 3">MDcuke</strain>
    </source>
</reference>
<accession>A0A345CQC4</accession>